<evidence type="ECO:0000256" key="1">
    <source>
        <dbReference type="ARBA" id="ARBA00022630"/>
    </source>
</evidence>
<evidence type="ECO:0000256" key="2">
    <source>
        <dbReference type="ARBA" id="ARBA00023002"/>
    </source>
</evidence>
<accession>A0A3P8F2D4</accession>
<dbReference type="Gene3D" id="3.20.20.70">
    <property type="entry name" value="Aldolase class I"/>
    <property type="match status" value="1"/>
</dbReference>
<evidence type="ECO:0000313" key="4">
    <source>
        <dbReference type="Proteomes" id="UP000050761"/>
    </source>
</evidence>
<reference evidence="3 4" key="1">
    <citation type="submission" date="2018-11" db="EMBL/GenBank/DDBJ databases">
        <authorList>
            <consortium name="Pathogen Informatics"/>
        </authorList>
    </citation>
    <scope>NUCLEOTIDE SEQUENCE [LARGE SCALE GENOMIC DNA]</scope>
</reference>
<keyword evidence="4" id="KW-1185">Reference proteome</keyword>
<keyword evidence="2" id="KW-0560">Oxidoreductase</keyword>
<protein>
    <submittedName>
        <fullName evidence="5">DOCKER domain-containing protein</fullName>
    </submittedName>
</protein>
<evidence type="ECO:0000313" key="3">
    <source>
        <dbReference type="EMBL" id="VDP53298.1"/>
    </source>
</evidence>
<dbReference type="PANTHER" id="PTHR43656:SF5">
    <property type="entry name" value="NADH:FLAVIN OXIDOREDUCTASE_NADH OXIDASE N-TERMINAL DOMAIN-CONTAINING PROTEIN"/>
    <property type="match status" value="1"/>
</dbReference>
<dbReference type="PANTHER" id="PTHR43656">
    <property type="entry name" value="BINDING OXIDOREDUCTASE, PUTATIVE (AFU_ORTHOLOGUE AFUA_2G08260)-RELATED"/>
    <property type="match status" value="1"/>
</dbReference>
<reference evidence="5" key="2">
    <citation type="submission" date="2019-09" db="UniProtKB">
        <authorList>
            <consortium name="WormBaseParasite"/>
        </authorList>
    </citation>
    <scope>IDENTIFICATION</scope>
</reference>
<dbReference type="InterPro" id="IPR051799">
    <property type="entry name" value="NADH_flavin_oxidoreductase"/>
</dbReference>
<accession>A0A183GSP1</accession>
<dbReference type="GO" id="GO:0016491">
    <property type="term" value="F:oxidoreductase activity"/>
    <property type="evidence" value="ECO:0007669"/>
    <property type="project" value="UniProtKB-KW"/>
</dbReference>
<proteinExistence type="predicted"/>
<dbReference type="InterPro" id="IPR013785">
    <property type="entry name" value="Aldolase_TIM"/>
</dbReference>
<dbReference type="SUPFAM" id="SSF51395">
    <property type="entry name" value="FMN-linked oxidoreductases"/>
    <property type="match status" value="1"/>
</dbReference>
<evidence type="ECO:0000313" key="5">
    <source>
        <dbReference type="WBParaSite" id="HPBE_0002571101-mRNA-1"/>
    </source>
</evidence>
<gene>
    <name evidence="3" type="ORF">HPBE_LOCUS25710</name>
</gene>
<organism evidence="4 5">
    <name type="scientific">Heligmosomoides polygyrus</name>
    <name type="common">Parasitic roundworm</name>
    <dbReference type="NCBI Taxonomy" id="6339"/>
    <lineage>
        <taxon>Eukaryota</taxon>
        <taxon>Metazoa</taxon>
        <taxon>Ecdysozoa</taxon>
        <taxon>Nematoda</taxon>
        <taxon>Chromadorea</taxon>
        <taxon>Rhabditida</taxon>
        <taxon>Rhabditina</taxon>
        <taxon>Rhabditomorpha</taxon>
        <taxon>Strongyloidea</taxon>
        <taxon>Heligmosomidae</taxon>
        <taxon>Heligmosomoides</taxon>
    </lineage>
</organism>
<keyword evidence="1" id="KW-0285">Flavoprotein</keyword>
<name>A0A183GSP1_HELPZ</name>
<dbReference type="Proteomes" id="UP000050761">
    <property type="component" value="Unassembled WGS sequence"/>
</dbReference>
<dbReference type="WBParaSite" id="HPBE_0002571101-mRNA-1">
    <property type="protein sequence ID" value="HPBE_0002571101-mRNA-1"/>
    <property type="gene ID" value="HPBE_0002571101"/>
</dbReference>
<dbReference type="AlphaFoldDB" id="A0A183GSP1"/>
<dbReference type="EMBL" id="UZAH01038438">
    <property type="protein sequence ID" value="VDP53298.1"/>
    <property type="molecule type" value="Genomic_DNA"/>
</dbReference>
<sequence>MSKVSTYCSRSAVIIFKSIHSRLPAVKTDVSLLGQPLTFRNCREAQNRFFKAALTEMLASWHATDLSKRGIPTQSLVNLYDKWGHGKFGMVLTGNIMVDPMGKETAENDAGLVDEVKAEVKERVTKIQKHFIVIGSIMQRLRIMA</sequence>
<dbReference type="OrthoDB" id="1663137at2759"/>